<dbReference type="Gene3D" id="3.40.50.2000">
    <property type="entry name" value="Glycogen Phosphorylase B"/>
    <property type="match status" value="2"/>
</dbReference>
<dbReference type="InterPro" id="IPR035595">
    <property type="entry name" value="UDP_glycos_trans_CS"/>
</dbReference>
<dbReference type="Pfam" id="PF00201">
    <property type="entry name" value="UDPGT"/>
    <property type="match status" value="1"/>
</dbReference>
<keyword evidence="3 5" id="KW-0808">Transferase</keyword>
<dbReference type="PROSITE" id="PS00375">
    <property type="entry name" value="UDPGT"/>
    <property type="match status" value="1"/>
</dbReference>
<dbReference type="GO" id="GO:0047213">
    <property type="term" value="F:anthocyanidin 3-O-glucosyltransferase activity"/>
    <property type="evidence" value="ECO:0007669"/>
    <property type="project" value="UniProtKB-EC"/>
</dbReference>
<evidence type="ECO:0000256" key="3">
    <source>
        <dbReference type="ARBA" id="ARBA00022679"/>
    </source>
</evidence>
<dbReference type="GO" id="GO:0009718">
    <property type="term" value="P:anthocyanin-containing compound biosynthetic process"/>
    <property type="evidence" value="ECO:0007669"/>
    <property type="project" value="UniProtKB-UniPathway"/>
</dbReference>
<evidence type="ECO:0000256" key="5">
    <source>
        <dbReference type="RuleBase" id="RU003718"/>
    </source>
</evidence>
<evidence type="ECO:0000313" key="7">
    <source>
        <dbReference type="EMBL" id="AFJ52957.1"/>
    </source>
</evidence>
<keyword evidence="5" id="KW-0328">Glycosyltransferase</keyword>
<dbReference type="AlphaFoldDB" id="I2BH61"/>
<dbReference type="PANTHER" id="PTHR11926:SF1311">
    <property type="entry name" value="UDP-GLYCOSYLTRANSFERASE 74F2"/>
    <property type="match status" value="1"/>
</dbReference>
<reference evidence="8" key="2">
    <citation type="journal article" date="2014" name="BMC Plant Biol.">
        <title>Identification and functional characterization of a flax UDP-glycosyltransferase glucosylating secoisolariciresinol (SECO) into secoisolariciresinol monoglucoside (SMG) and diglucoside (SDG).</title>
        <authorList>
            <person name="Ghose K."/>
            <person name="Selvaraj K."/>
            <person name="McCallum J."/>
            <person name="Kirby C.W."/>
            <person name="Sweeney-Nixon M."/>
            <person name="Cloutier S.J."/>
            <person name="Deyholos M."/>
            <person name="Datla R."/>
            <person name="Fofana B."/>
        </authorList>
    </citation>
    <scope>NUCLEOTIDE SEQUENCE</scope>
    <source>
        <tissue evidence="8">Seed</tissue>
    </source>
</reference>
<proteinExistence type="evidence at transcript level"/>
<dbReference type="GO" id="GO:0080043">
    <property type="term" value="F:quercetin 3-O-glucosyltransferase activity"/>
    <property type="evidence" value="ECO:0007669"/>
    <property type="project" value="TreeGrafter"/>
</dbReference>
<dbReference type="FunFam" id="3.40.50.2000:FF:000019">
    <property type="entry name" value="Glycosyltransferase"/>
    <property type="match status" value="1"/>
</dbReference>
<dbReference type="GO" id="GO:0080044">
    <property type="term" value="F:quercetin 7-O-glucosyltransferase activity"/>
    <property type="evidence" value="ECO:0007669"/>
    <property type="project" value="TreeGrafter"/>
</dbReference>
<accession>I2BH61</accession>
<gene>
    <name evidence="7" type="primary">UGT74T1</name>
</gene>
<dbReference type="EMBL" id="JX011635">
    <property type="protein sequence ID" value="AGD95008.1"/>
    <property type="molecule type" value="mRNA"/>
</dbReference>
<protein>
    <recommendedName>
        <fullName evidence="6">Glycosyltransferase</fullName>
        <ecNumber evidence="6">2.4.1.-</ecNumber>
    </recommendedName>
</protein>
<dbReference type="SUPFAM" id="SSF53756">
    <property type="entry name" value="UDP-Glycosyltransferase/glycogen phosphorylase"/>
    <property type="match status" value="1"/>
</dbReference>
<evidence type="ECO:0000256" key="4">
    <source>
        <dbReference type="ARBA" id="ARBA00047606"/>
    </source>
</evidence>
<dbReference type="InterPro" id="IPR002213">
    <property type="entry name" value="UDP_glucos_trans"/>
</dbReference>
<sequence>MERKSSEECHVILLPYPGQGHINPMTEFARRLVSRGIRATLVTTVFISNSLKLGPTIGHVHHDVISDGFDDSGRYGKGRTLPEYLEKAKEVGSRSLSELIEKYKSAPFGQPVDCVVYEPFLPWALDVAKEHGLYAAPFFTQPCAVDYVYYNVWAGSLGLPVDGWPVEIPGLPVMEAADAPSFLVDPVSSKDFLGLLVNQFSNAERADCFLINTFYELEKEVVDTFSKICPILPIGPTIPSNYLTTKPSMTENGKYGLDLFEHDESIPIKWLSNKPLSSVIYVAFGSRASLTHTQMEELALGLKQTAHYFLWVVRETEQAKLPKQFLKSSGNDNKGLVVKWSPQLKILANKAIGCFLTHCGWNSTIEALSLGVPMVAMPIWSDQPANASFVEKVWKVGVRVRVSEKNGVVGRDEIERCIREVMDGTGMAMKKNATKWREAVVKAVGKGGSSFRNIDDFVAKITTHKKTFETRMLIG</sequence>
<evidence type="ECO:0000313" key="8">
    <source>
        <dbReference type="EMBL" id="AGD95008.1"/>
    </source>
</evidence>
<reference evidence="7" key="1">
    <citation type="journal article" date="2012" name="BMC Genomics">
        <title>Phylogenomic analysis of UDP glycosyltransferase 1 multigene family in Linum usitatissimum identified genes with varied expression patterns.</title>
        <authorList>
            <person name="Barvkar V.T."/>
            <person name="Pardeshi V.C."/>
            <person name="Kale S.M."/>
            <person name="Kadoo N.Y."/>
            <person name="Gupta V.S."/>
        </authorList>
    </citation>
    <scope>NUCLEOTIDE SEQUENCE</scope>
</reference>
<dbReference type="PANTHER" id="PTHR11926">
    <property type="entry name" value="GLUCOSYL/GLUCURONOSYL TRANSFERASES"/>
    <property type="match status" value="1"/>
</dbReference>
<dbReference type="EC" id="2.4.1.-" evidence="6"/>
<comment type="pathway">
    <text evidence="1">Pigment biosynthesis; anthocyanin biosynthesis.</text>
</comment>
<organism evidence="7">
    <name type="scientific">Linum usitatissimum</name>
    <name type="common">Flax</name>
    <name type="synonym">Linum humile</name>
    <dbReference type="NCBI Taxonomy" id="4006"/>
    <lineage>
        <taxon>Eukaryota</taxon>
        <taxon>Viridiplantae</taxon>
        <taxon>Streptophyta</taxon>
        <taxon>Embryophyta</taxon>
        <taxon>Tracheophyta</taxon>
        <taxon>Spermatophyta</taxon>
        <taxon>Magnoliopsida</taxon>
        <taxon>eudicotyledons</taxon>
        <taxon>Gunneridae</taxon>
        <taxon>Pentapetalae</taxon>
        <taxon>rosids</taxon>
        <taxon>fabids</taxon>
        <taxon>Malpighiales</taxon>
        <taxon>Linaceae</taxon>
        <taxon>Linum</taxon>
    </lineage>
</organism>
<comment type="catalytic activity">
    <reaction evidence="4">
        <text>an anthocyanidin + UDP-alpha-D-glucose + H(+) = an anthocyanidin 3-O-beta-D-glucoside + UDP</text>
        <dbReference type="Rhea" id="RHEA:20093"/>
        <dbReference type="ChEBI" id="CHEBI:15378"/>
        <dbReference type="ChEBI" id="CHEBI:16307"/>
        <dbReference type="ChEBI" id="CHEBI:58223"/>
        <dbReference type="ChEBI" id="CHEBI:58885"/>
        <dbReference type="ChEBI" id="CHEBI:143576"/>
        <dbReference type="EC" id="2.4.1.115"/>
    </reaction>
</comment>
<evidence type="ECO:0000256" key="6">
    <source>
        <dbReference type="RuleBase" id="RU362057"/>
    </source>
</evidence>
<dbReference type="EMBL" id="JN088330">
    <property type="protein sequence ID" value="AFJ52957.1"/>
    <property type="molecule type" value="Genomic_DNA"/>
</dbReference>
<evidence type="ECO:0000256" key="1">
    <source>
        <dbReference type="ARBA" id="ARBA00004935"/>
    </source>
</evidence>
<dbReference type="UniPathway" id="UPA00009"/>
<evidence type="ECO:0000256" key="2">
    <source>
        <dbReference type="ARBA" id="ARBA00009995"/>
    </source>
</evidence>
<dbReference type="CDD" id="cd03784">
    <property type="entry name" value="GT1_Gtf-like"/>
    <property type="match status" value="1"/>
</dbReference>
<comment type="similarity">
    <text evidence="2 5">Belongs to the UDP-glycosyltransferase family.</text>
</comment>
<name>I2BH61_LINUS</name>